<protein>
    <recommendedName>
        <fullName evidence="3">Condensation domain-containing protein</fullName>
    </recommendedName>
</protein>
<dbReference type="PANTHER" id="PTHR45527">
    <property type="entry name" value="NONRIBOSOMAL PEPTIDE SYNTHETASE"/>
    <property type="match status" value="1"/>
</dbReference>
<dbReference type="EMBL" id="BAABAA010000005">
    <property type="protein sequence ID" value="GAA3567334.1"/>
    <property type="molecule type" value="Genomic_DNA"/>
</dbReference>
<organism evidence="1 2">
    <name type="scientific">Kribbella ginsengisoli</name>
    <dbReference type="NCBI Taxonomy" id="363865"/>
    <lineage>
        <taxon>Bacteria</taxon>
        <taxon>Bacillati</taxon>
        <taxon>Actinomycetota</taxon>
        <taxon>Actinomycetes</taxon>
        <taxon>Propionibacteriales</taxon>
        <taxon>Kribbellaceae</taxon>
        <taxon>Kribbella</taxon>
    </lineage>
</organism>
<dbReference type="Proteomes" id="UP001501222">
    <property type="component" value="Unassembled WGS sequence"/>
</dbReference>
<comment type="caution">
    <text evidence="1">The sequence shown here is derived from an EMBL/GenBank/DDBJ whole genome shotgun (WGS) entry which is preliminary data.</text>
</comment>
<dbReference type="InterPro" id="IPR023213">
    <property type="entry name" value="CAT-like_dom_sf"/>
</dbReference>
<gene>
    <name evidence="1" type="ORF">GCM10022235_40190</name>
</gene>
<proteinExistence type="predicted"/>
<accession>A0ABP6XHM5</accession>
<keyword evidence="2" id="KW-1185">Reference proteome</keyword>
<reference evidence="2" key="1">
    <citation type="journal article" date="2019" name="Int. J. Syst. Evol. Microbiol.">
        <title>The Global Catalogue of Microorganisms (GCM) 10K type strain sequencing project: providing services to taxonomists for standard genome sequencing and annotation.</title>
        <authorList>
            <consortium name="The Broad Institute Genomics Platform"/>
            <consortium name="The Broad Institute Genome Sequencing Center for Infectious Disease"/>
            <person name="Wu L."/>
            <person name="Ma J."/>
        </authorList>
    </citation>
    <scope>NUCLEOTIDE SEQUENCE [LARGE SCALE GENOMIC DNA]</scope>
    <source>
        <strain evidence="2">JCM 16928</strain>
    </source>
</reference>
<evidence type="ECO:0000313" key="2">
    <source>
        <dbReference type="Proteomes" id="UP001501222"/>
    </source>
</evidence>
<sequence>MWQTFALEMDEKRPGFAKGPWFTMNTVLTLDDRLDADRLATAFHRLQQRHEVLRTEVSSDRLQLIHPEPRSSLELVDEVSSHAPVDIARPIRLRLAGNQLALHLHHMVSDPVTLWETVTELAALYTGQELPPPAQYTDYTTAEADQVRRTSKEAAAWWHSKIRDTKVSPQPSSTGDPLAYRDDLLSAQEVAAVDALTKQHRSTPLVTYLAALAHGMDPHVGPGDTLAFTTLFGKRDRPAWQHLLGPCIVPSYLAIPRVTGSLAADVPAVRDAVVGCSRYARYPASAIYATIQDPQRTPFFEYVPQQWPTGFTFGTVKAEVATAAGPKDTGLADALAIRVRTRTDGVLTGHFSADGTDWTEPLVHQVRAGIRDYLLHEEGT</sequence>
<dbReference type="PANTHER" id="PTHR45527:SF1">
    <property type="entry name" value="FATTY ACID SYNTHASE"/>
    <property type="match status" value="1"/>
</dbReference>
<name>A0ABP6XHM5_9ACTN</name>
<evidence type="ECO:0008006" key="3">
    <source>
        <dbReference type="Google" id="ProtNLM"/>
    </source>
</evidence>
<evidence type="ECO:0000313" key="1">
    <source>
        <dbReference type="EMBL" id="GAA3567334.1"/>
    </source>
</evidence>
<dbReference type="Gene3D" id="3.30.559.10">
    <property type="entry name" value="Chloramphenicol acetyltransferase-like domain"/>
    <property type="match status" value="1"/>
</dbReference>
<dbReference type="SUPFAM" id="SSF52777">
    <property type="entry name" value="CoA-dependent acyltransferases"/>
    <property type="match status" value="2"/>
</dbReference>
<dbReference type="Gene3D" id="3.30.559.30">
    <property type="entry name" value="Nonribosomal peptide synthetase, condensation domain"/>
    <property type="match status" value="1"/>
</dbReference>